<proteinExistence type="predicted"/>
<dbReference type="CDD" id="cd00609">
    <property type="entry name" value="AAT_like"/>
    <property type="match status" value="1"/>
</dbReference>
<gene>
    <name evidence="4" type="ORF">H6A34_11755</name>
</gene>
<reference evidence="4" key="2">
    <citation type="journal article" date="2021" name="Sci. Rep.">
        <title>The distribution of antibiotic resistance genes in chicken gut microbiota commensals.</title>
        <authorList>
            <person name="Juricova H."/>
            <person name="Matiasovicova J."/>
            <person name="Kubasova T."/>
            <person name="Cejkova D."/>
            <person name="Rychlik I."/>
        </authorList>
    </citation>
    <scope>NUCLEOTIDE SEQUENCE</scope>
    <source>
        <strain evidence="4">An824</strain>
    </source>
</reference>
<dbReference type="GO" id="GO:0030170">
    <property type="term" value="F:pyridoxal phosphate binding"/>
    <property type="evidence" value="ECO:0007669"/>
    <property type="project" value="InterPro"/>
</dbReference>
<dbReference type="InterPro" id="IPR015424">
    <property type="entry name" value="PyrdxlP-dep_Trfase"/>
</dbReference>
<dbReference type="PANTHER" id="PTHR42885">
    <property type="entry name" value="HISTIDINOL-PHOSPHATE AMINOTRANSFERASE-RELATED"/>
    <property type="match status" value="1"/>
</dbReference>
<sequence>MIYGHGDDLYRYGGRVRTNFSSNICQNADLGALKRHLAARLDVIGNYPEPAPLSLEKALAGEQGVDEDNVIVTNGATEAIYLIAQNNAMRWGADCHINIIPQPTFSEYADACRACGSRIADGTLATAGRKVVWLCNPNNPTGSVKPAVELLSEIDARPDVLFVIDQSYEHYTNEPTIADKDVAVRRNIILLHSMTKRFCIPGLRLGYATACRETISELRQLRRPWSVNALAIEAGLFLVSSGAVVIPPLDEYLAEAQRLNRELGMIDGITVVPTKTNFMLASIEGHTAAELKEFLVARYGLLIRDASNFSRLDTSYFRVAAQDRRADDMLIEAIKDFLK</sequence>
<name>A0A939B882_9BACT</name>
<evidence type="ECO:0000259" key="3">
    <source>
        <dbReference type="Pfam" id="PF00155"/>
    </source>
</evidence>
<dbReference type="PANTHER" id="PTHR42885:SF1">
    <property type="entry name" value="THREONINE-PHOSPHATE DECARBOXYLASE"/>
    <property type="match status" value="1"/>
</dbReference>
<dbReference type="GO" id="GO:0008483">
    <property type="term" value="F:transaminase activity"/>
    <property type="evidence" value="ECO:0007669"/>
    <property type="project" value="UniProtKB-KW"/>
</dbReference>
<reference evidence="4" key="1">
    <citation type="submission" date="2020-08" db="EMBL/GenBank/DDBJ databases">
        <authorList>
            <person name="Cejkova D."/>
            <person name="Kubasova T."/>
            <person name="Jahodarova E."/>
            <person name="Rychlik I."/>
        </authorList>
    </citation>
    <scope>NUCLEOTIDE SEQUENCE</scope>
    <source>
        <strain evidence="4">An824</strain>
    </source>
</reference>
<evidence type="ECO:0000313" key="5">
    <source>
        <dbReference type="Proteomes" id="UP000706891"/>
    </source>
</evidence>
<keyword evidence="2" id="KW-0663">Pyridoxal phosphate</keyword>
<feature type="domain" description="Aminotransferase class I/classII large" evidence="3">
    <location>
        <begin position="38"/>
        <end position="334"/>
    </location>
</feature>
<dbReference type="AlphaFoldDB" id="A0A939B882"/>
<evidence type="ECO:0000256" key="2">
    <source>
        <dbReference type="ARBA" id="ARBA00022898"/>
    </source>
</evidence>
<keyword evidence="5" id="KW-1185">Reference proteome</keyword>
<comment type="caution">
    <text evidence="4">The sequence shown here is derived from an EMBL/GenBank/DDBJ whole genome shotgun (WGS) entry which is preliminary data.</text>
</comment>
<dbReference type="Gene3D" id="3.40.640.10">
    <property type="entry name" value="Type I PLP-dependent aspartate aminotransferase-like (Major domain)"/>
    <property type="match status" value="1"/>
</dbReference>
<dbReference type="Gene3D" id="3.90.1150.10">
    <property type="entry name" value="Aspartate Aminotransferase, domain 1"/>
    <property type="match status" value="1"/>
</dbReference>
<keyword evidence="4" id="KW-0808">Transferase</keyword>
<dbReference type="Proteomes" id="UP000706891">
    <property type="component" value="Unassembled WGS sequence"/>
</dbReference>
<dbReference type="Pfam" id="PF00155">
    <property type="entry name" value="Aminotran_1_2"/>
    <property type="match status" value="1"/>
</dbReference>
<accession>A0A939B882</accession>
<dbReference type="InterPro" id="IPR015422">
    <property type="entry name" value="PyrdxlP-dep_Trfase_small"/>
</dbReference>
<organism evidence="4 5">
    <name type="scientific">Marseilla massiliensis</name>
    <dbReference type="NCBI Taxonomy" id="1841864"/>
    <lineage>
        <taxon>Bacteria</taxon>
        <taxon>Pseudomonadati</taxon>
        <taxon>Bacteroidota</taxon>
        <taxon>Bacteroidia</taxon>
        <taxon>Bacteroidales</taxon>
        <taxon>Prevotellaceae</taxon>
        <taxon>Marseilla</taxon>
    </lineage>
</organism>
<evidence type="ECO:0000256" key="1">
    <source>
        <dbReference type="ARBA" id="ARBA00001933"/>
    </source>
</evidence>
<keyword evidence="4" id="KW-0032">Aminotransferase</keyword>
<dbReference type="InterPro" id="IPR004839">
    <property type="entry name" value="Aminotransferase_I/II_large"/>
</dbReference>
<dbReference type="InterPro" id="IPR015421">
    <property type="entry name" value="PyrdxlP-dep_Trfase_major"/>
</dbReference>
<protein>
    <submittedName>
        <fullName evidence="4">Aminotransferase class I/II-fold pyridoxal phosphate-dependent enzyme</fullName>
    </submittedName>
</protein>
<dbReference type="EMBL" id="JACJJG010000093">
    <property type="protein sequence ID" value="MBM6674546.1"/>
    <property type="molecule type" value="Genomic_DNA"/>
</dbReference>
<evidence type="ECO:0000313" key="4">
    <source>
        <dbReference type="EMBL" id="MBM6674546.1"/>
    </source>
</evidence>
<dbReference type="RefSeq" id="WP_205105674.1">
    <property type="nucleotide sequence ID" value="NZ_JACJJG010000093.1"/>
</dbReference>
<dbReference type="SUPFAM" id="SSF53383">
    <property type="entry name" value="PLP-dependent transferases"/>
    <property type="match status" value="1"/>
</dbReference>
<comment type="cofactor">
    <cofactor evidence="1">
        <name>pyridoxal 5'-phosphate</name>
        <dbReference type="ChEBI" id="CHEBI:597326"/>
    </cofactor>
</comment>